<feature type="domain" description="CN hydrolase" evidence="3">
    <location>
        <begin position="3"/>
        <end position="271"/>
    </location>
</feature>
<dbReference type="PANTHER" id="PTHR46044">
    <property type="entry name" value="NITRILASE"/>
    <property type="match status" value="1"/>
</dbReference>
<dbReference type="EMBL" id="FQYU01000003">
    <property type="protein sequence ID" value="SHJ26915.1"/>
    <property type="molecule type" value="Genomic_DNA"/>
</dbReference>
<dbReference type="Pfam" id="PF00795">
    <property type="entry name" value="CN_hydrolase"/>
    <property type="match status" value="1"/>
</dbReference>
<dbReference type="PROSITE" id="PS00920">
    <property type="entry name" value="NITRIL_CHT_1"/>
    <property type="match status" value="1"/>
</dbReference>
<reference evidence="5" key="1">
    <citation type="submission" date="2016-11" db="EMBL/GenBank/DDBJ databases">
        <authorList>
            <person name="Varghese N."/>
            <person name="Submissions S."/>
        </authorList>
    </citation>
    <scope>NUCLEOTIDE SEQUENCE [LARGE SCALE GENOMIC DNA]</scope>
    <source>
        <strain evidence="5">DSM 19858</strain>
    </source>
</reference>
<dbReference type="SUPFAM" id="SSF56317">
    <property type="entry name" value="Carbon-nitrogen hydrolase"/>
    <property type="match status" value="1"/>
</dbReference>
<name>A0A1M6HXK2_9FLAO</name>
<sequence>MKLKVGLVQESPVFFDKEKTLEKMEVLVRRYADEGCRLLMFPESFIPGYPRGFSFGTRVGSRTDQGRQLYSDYRNNSIDLKGPEVKRLEELAREKNIYLVVGITEKQDNHGSLYCSMLYISPVEGLLGVHRKIKPTGAERVIWAEADGESLVTFQTEIGRLGGLICWENYMPLARTAMYQKGVEIYLAPTADSRDGWTATMRHIALEGRCFVLGCNQYFTKGMYPEKYGKWLGEVPENLCRGGSVIVSPRGEVLAGPLFDRSGVLIAELDLDEIARNKLDFDVVGHYARNDIFRFEATGQPETHVEKGQGPVTD</sequence>
<proteinExistence type="inferred from homology"/>
<dbReference type="PROSITE" id="PS00921">
    <property type="entry name" value="NITRIL_CHT_2"/>
    <property type="match status" value="1"/>
</dbReference>
<dbReference type="InterPro" id="IPR000132">
    <property type="entry name" value="Nitrilase/CN_hydratase_CS"/>
</dbReference>
<dbReference type="AlphaFoldDB" id="A0A1M6HXK2"/>
<evidence type="ECO:0000259" key="3">
    <source>
        <dbReference type="PROSITE" id="PS50263"/>
    </source>
</evidence>
<keyword evidence="5" id="KW-1185">Reference proteome</keyword>
<dbReference type="RefSeq" id="WP_072993476.1">
    <property type="nucleotide sequence ID" value="NZ_FQYU01000003.1"/>
</dbReference>
<evidence type="ECO:0000256" key="2">
    <source>
        <dbReference type="PROSITE-ProRule" id="PRU10139"/>
    </source>
</evidence>
<dbReference type="Gene3D" id="3.60.110.10">
    <property type="entry name" value="Carbon-nitrogen hydrolase"/>
    <property type="match status" value="1"/>
</dbReference>
<dbReference type="STRING" id="192903.SAMN04488513_103229"/>
<protein>
    <submittedName>
        <fullName evidence="4">Nitrilase</fullName>
    </submittedName>
</protein>
<evidence type="ECO:0000313" key="4">
    <source>
        <dbReference type="EMBL" id="SHJ26915.1"/>
    </source>
</evidence>
<dbReference type="InterPro" id="IPR036526">
    <property type="entry name" value="C-N_Hydrolase_sf"/>
</dbReference>
<dbReference type="GO" id="GO:0000257">
    <property type="term" value="F:nitrilase activity"/>
    <property type="evidence" value="ECO:0007669"/>
    <property type="project" value="UniProtKB-ARBA"/>
</dbReference>
<dbReference type="InterPro" id="IPR003010">
    <property type="entry name" value="C-N_Hydrolase"/>
</dbReference>
<dbReference type="PANTHER" id="PTHR46044:SF1">
    <property type="entry name" value="CN HYDROLASE DOMAIN-CONTAINING PROTEIN"/>
    <property type="match status" value="1"/>
</dbReference>
<feature type="active site" description="Proton acceptor" evidence="2">
    <location>
        <position position="43"/>
    </location>
</feature>
<dbReference type="CDD" id="cd07564">
    <property type="entry name" value="nitrilases_CHs"/>
    <property type="match status" value="1"/>
</dbReference>
<organism evidence="4 5">
    <name type="scientific">Pseudozobellia thermophila</name>
    <dbReference type="NCBI Taxonomy" id="192903"/>
    <lineage>
        <taxon>Bacteria</taxon>
        <taxon>Pseudomonadati</taxon>
        <taxon>Bacteroidota</taxon>
        <taxon>Flavobacteriia</taxon>
        <taxon>Flavobacteriales</taxon>
        <taxon>Flavobacteriaceae</taxon>
        <taxon>Pseudozobellia</taxon>
    </lineage>
</organism>
<evidence type="ECO:0000313" key="5">
    <source>
        <dbReference type="Proteomes" id="UP000184543"/>
    </source>
</evidence>
<gene>
    <name evidence="4" type="ORF">SAMN04488513_103229</name>
</gene>
<dbReference type="OrthoDB" id="9811121at2"/>
<evidence type="ECO:0000256" key="1">
    <source>
        <dbReference type="ARBA" id="ARBA00008129"/>
    </source>
</evidence>
<accession>A0A1M6HXK2</accession>
<dbReference type="PROSITE" id="PS50263">
    <property type="entry name" value="CN_HYDROLASE"/>
    <property type="match status" value="1"/>
</dbReference>
<dbReference type="Proteomes" id="UP000184543">
    <property type="component" value="Unassembled WGS sequence"/>
</dbReference>
<comment type="similarity">
    <text evidence="1">Belongs to the carbon-nitrogen hydrolase superfamily. Nitrilase family.</text>
</comment>
<dbReference type="InterPro" id="IPR044149">
    <property type="entry name" value="Nitrilases_CHs"/>
</dbReference>